<protein>
    <submittedName>
        <fullName evidence="1">Uncharacterized protein</fullName>
    </submittedName>
</protein>
<name>A0AAE4APS8_9BACT</name>
<keyword evidence="2" id="KW-1185">Reference proteome</keyword>
<dbReference type="AlphaFoldDB" id="A0AAE4APS8"/>
<dbReference type="EMBL" id="JAUSVL010000001">
    <property type="protein sequence ID" value="MDQ0290845.1"/>
    <property type="molecule type" value="Genomic_DNA"/>
</dbReference>
<comment type="caution">
    <text evidence="1">The sequence shown here is derived from an EMBL/GenBank/DDBJ whole genome shotgun (WGS) entry which is preliminary data.</text>
</comment>
<gene>
    <name evidence="1" type="ORF">J3R75_002952</name>
</gene>
<sequence length="54" mass="5747">MRFTVIAGMLLFPARVHCAQRAVLESARAYPVAAEVDLVVVGSGVGGMETDKKQ</sequence>
<dbReference type="Proteomes" id="UP001238163">
    <property type="component" value="Unassembled WGS sequence"/>
</dbReference>
<evidence type="ECO:0000313" key="1">
    <source>
        <dbReference type="EMBL" id="MDQ0290845.1"/>
    </source>
</evidence>
<proteinExistence type="predicted"/>
<reference evidence="1" key="1">
    <citation type="submission" date="2023-07" db="EMBL/GenBank/DDBJ databases">
        <title>Genomic Encyclopedia of Type Strains, Phase IV (KMG-IV): sequencing the most valuable type-strain genomes for metagenomic binning, comparative biology and taxonomic classification.</title>
        <authorList>
            <person name="Goeker M."/>
        </authorList>
    </citation>
    <scope>NUCLEOTIDE SEQUENCE</scope>
    <source>
        <strain evidence="1">DSM 24202</strain>
    </source>
</reference>
<accession>A0AAE4APS8</accession>
<dbReference type="RefSeq" id="WP_307262803.1">
    <property type="nucleotide sequence ID" value="NZ_JAUSVL010000001.1"/>
</dbReference>
<organism evidence="1 2">
    <name type="scientific">Oligosphaera ethanolica</name>
    <dbReference type="NCBI Taxonomy" id="760260"/>
    <lineage>
        <taxon>Bacteria</taxon>
        <taxon>Pseudomonadati</taxon>
        <taxon>Lentisphaerota</taxon>
        <taxon>Oligosphaeria</taxon>
        <taxon>Oligosphaerales</taxon>
        <taxon>Oligosphaeraceae</taxon>
        <taxon>Oligosphaera</taxon>
    </lineage>
</organism>
<evidence type="ECO:0000313" key="2">
    <source>
        <dbReference type="Proteomes" id="UP001238163"/>
    </source>
</evidence>